<evidence type="ECO:0000313" key="2">
    <source>
        <dbReference type="EMBL" id="KAF2831633.1"/>
    </source>
</evidence>
<gene>
    <name evidence="2" type="ORF">CC86DRAFT_431507</name>
</gene>
<keyword evidence="1" id="KW-0472">Membrane</keyword>
<proteinExistence type="predicted"/>
<protein>
    <submittedName>
        <fullName evidence="2">Uncharacterized protein</fullName>
    </submittedName>
</protein>
<reference evidence="2" key="1">
    <citation type="journal article" date="2020" name="Stud. Mycol.">
        <title>101 Dothideomycetes genomes: a test case for predicting lifestyles and emergence of pathogens.</title>
        <authorList>
            <person name="Haridas S."/>
            <person name="Albert R."/>
            <person name="Binder M."/>
            <person name="Bloem J."/>
            <person name="Labutti K."/>
            <person name="Salamov A."/>
            <person name="Andreopoulos B."/>
            <person name="Baker S."/>
            <person name="Barry K."/>
            <person name="Bills G."/>
            <person name="Bluhm B."/>
            <person name="Cannon C."/>
            <person name="Castanera R."/>
            <person name="Culley D."/>
            <person name="Daum C."/>
            <person name="Ezra D."/>
            <person name="Gonzalez J."/>
            <person name="Henrissat B."/>
            <person name="Kuo A."/>
            <person name="Liang C."/>
            <person name="Lipzen A."/>
            <person name="Lutzoni F."/>
            <person name="Magnuson J."/>
            <person name="Mondo S."/>
            <person name="Nolan M."/>
            <person name="Ohm R."/>
            <person name="Pangilinan J."/>
            <person name="Park H.-J."/>
            <person name="Ramirez L."/>
            <person name="Alfaro M."/>
            <person name="Sun H."/>
            <person name="Tritt A."/>
            <person name="Yoshinaga Y."/>
            <person name="Zwiers L.-H."/>
            <person name="Turgeon B."/>
            <person name="Goodwin S."/>
            <person name="Spatafora J."/>
            <person name="Crous P."/>
            <person name="Grigoriev I."/>
        </authorList>
    </citation>
    <scope>NUCLEOTIDE SEQUENCE</scope>
    <source>
        <strain evidence="2">CBS 113818</strain>
    </source>
</reference>
<feature type="transmembrane region" description="Helical" evidence="1">
    <location>
        <begin position="12"/>
        <end position="31"/>
    </location>
</feature>
<organism evidence="2 3">
    <name type="scientific">Ophiobolus disseminans</name>
    <dbReference type="NCBI Taxonomy" id="1469910"/>
    <lineage>
        <taxon>Eukaryota</taxon>
        <taxon>Fungi</taxon>
        <taxon>Dikarya</taxon>
        <taxon>Ascomycota</taxon>
        <taxon>Pezizomycotina</taxon>
        <taxon>Dothideomycetes</taxon>
        <taxon>Pleosporomycetidae</taxon>
        <taxon>Pleosporales</taxon>
        <taxon>Pleosporineae</taxon>
        <taxon>Phaeosphaeriaceae</taxon>
        <taxon>Ophiobolus</taxon>
    </lineage>
</organism>
<dbReference type="AlphaFoldDB" id="A0A6A7AEP8"/>
<name>A0A6A7AEP8_9PLEO</name>
<evidence type="ECO:0000313" key="3">
    <source>
        <dbReference type="Proteomes" id="UP000799424"/>
    </source>
</evidence>
<keyword evidence="1" id="KW-0812">Transmembrane</keyword>
<feature type="non-terminal residue" evidence="2">
    <location>
        <position position="1"/>
    </location>
</feature>
<evidence type="ECO:0000256" key="1">
    <source>
        <dbReference type="SAM" id="Phobius"/>
    </source>
</evidence>
<sequence>LFVVLDNLQALFAAYSYPVAVVISLSFEPSARSVRAPRKALSTTKWRVRAARVQESGLEMSFRC</sequence>
<dbReference type="EMBL" id="MU006218">
    <property type="protein sequence ID" value="KAF2831633.1"/>
    <property type="molecule type" value="Genomic_DNA"/>
</dbReference>
<keyword evidence="1" id="KW-1133">Transmembrane helix</keyword>
<accession>A0A6A7AEP8</accession>
<keyword evidence="3" id="KW-1185">Reference proteome</keyword>
<dbReference type="Proteomes" id="UP000799424">
    <property type="component" value="Unassembled WGS sequence"/>
</dbReference>